<feature type="domain" description="DUF8173" evidence="2">
    <location>
        <begin position="194"/>
        <end position="333"/>
    </location>
</feature>
<feature type="transmembrane region" description="Helical" evidence="1">
    <location>
        <begin position="262"/>
        <end position="286"/>
    </location>
</feature>
<feature type="transmembrane region" description="Helical" evidence="1">
    <location>
        <begin position="318"/>
        <end position="336"/>
    </location>
</feature>
<evidence type="ECO:0000256" key="1">
    <source>
        <dbReference type="SAM" id="Phobius"/>
    </source>
</evidence>
<keyword evidence="1" id="KW-0812">Transmembrane</keyword>
<reference evidence="3 4" key="1">
    <citation type="submission" date="2016-02" db="EMBL/GenBank/DDBJ databases">
        <title>Genome sequence of Halalkalicoccus paucihalophilus DSM 24557.</title>
        <authorList>
            <person name="Poehlein A."/>
            <person name="Daniel R."/>
        </authorList>
    </citation>
    <scope>NUCLEOTIDE SEQUENCE [LARGE SCALE GENOMIC DNA]</scope>
    <source>
        <strain evidence="3 4">DSM 24557</strain>
    </source>
</reference>
<evidence type="ECO:0000259" key="2">
    <source>
        <dbReference type="Pfam" id="PF26514"/>
    </source>
</evidence>
<organism evidence="3 4">
    <name type="scientific">Halalkalicoccus paucihalophilus</name>
    <dbReference type="NCBI Taxonomy" id="1008153"/>
    <lineage>
        <taxon>Archaea</taxon>
        <taxon>Methanobacteriati</taxon>
        <taxon>Methanobacteriota</taxon>
        <taxon>Stenosarchaea group</taxon>
        <taxon>Halobacteria</taxon>
        <taxon>Halobacteriales</taxon>
        <taxon>Halococcaceae</taxon>
        <taxon>Halalkalicoccus</taxon>
    </lineage>
</organism>
<comment type="caution">
    <text evidence="3">The sequence shown here is derived from an EMBL/GenBank/DDBJ whole genome shotgun (WGS) entry which is preliminary data.</text>
</comment>
<evidence type="ECO:0000313" key="4">
    <source>
        <dbReference type="Proteomes" id="UP000075321"/>
    </source>
</evidence>
<gene>
    <name evidence="3" type="ORF">HAPAU_08160</name>
</gene>
<dbReference type="InterPro" id="IPR007607">
    <property type="entry name" value="BacA/B"/>
</dbReference>
<sequence>MKRALSVLAAVLVVLSLFSGVAAAQETRSGETVVIEEGETVKGDLTAVAGTVVVQGTVDGDLTAFGGDVLVEGEVTGDADAFAGTVRVAGDVGGEVSAAAGTVVVSEDASVGALSTAGGNVAIDGTVAGDVEAAAGSVSLGPDAVVGGDLTYDGALNRHPDATVAGTVREGSPASPVPAPIGEIPTPPPWLGPVYWLLVNLVLGAVLLAAFPRFSDGVSTTARTETLKSVGVGVLALVGVPIALGLVAITLVGIPLSVAGALVFALLLWVGSVYGRFALGAWLLALADAENRWVALALGLVVVAVVGLLPYLGGFVDLLVLLVGLGALSLALYGRYGEAWNDERTTTA</sequence>
<accession>A0A151AGZ0</accession>
<dbReference type="InterPro" id="IPR058486">
    <property type="entry name" value="DUF8173"/>
</dbReference>
<protein>
    <submittedName>
        <fullName evidence="3">Polymer-forming cytoskeletal</fullName>
    </submittedName>
</protein>
<keyword evidence="1" id="KW-0472">Membrane</keyword>
<dbReference type="Pfam" id="PF04519">
    <property type="entry name" value="Bactofilin"/>
    <property type="match status" value="1"/>
</dbReference>
<dbReference type="Proteomes" id="UP000075321">
    <property type="component" value="Unassembled WGS sequence"/>
</dbReference>
<feature type="transmembrane region" description="Helical" evidence="1">
    <location>
        <begin position="232"/>
        <end position="256"/>
    </location>
</feature>
<dbReference type="EMBL" id="LTAZ01000003">
    <property type="protein sequence ID" value="KYH26928.1"/>
    <property type="molecule type" value="Genomic_DNA"/>
</dbReference>
<proteinExistence type="predicted"/>
<evidence type="ECO:0000313" key="3">
    <source>
        <dbReference type="EMBL" id="KYH26928.1"/>
    </source>
</evidence>
<keyword evidence="1" id="KW-1133">Transmembrane helix</keyword>
<keyword evidence="4" id="KW-1185">Reference proteome</keyword>
<dbReference type="Pfam" id="PF26514">
    <property type="entry name" value="DUF8173"/>
    <property type="match status" value="1"/>
</dbReference>
<name>A0A151AGZ0_9EURY</name>
<dbReference type="AlphaFoldDB" id="A0A151AGZ0"/>
<feature type="transmembrane region" description="Helical" evidence="1">
    <location>
        <begin position="293"/>
        <end position="312"/>
    </location>
</feature>
<dbReference type="PATRIC" id="fig|1008153.3.peg.817"/>
<feature type="transmembrane region" description="Helical" evidence="1">
    <location>
        <begin position="190"/>
        <end position="211"/>
    </location>
</feature>
<dbReference type="RefSeq" id="WP_066379850.1">
    <property type="nucleotide sequence ID" value="NZ_LTAZ01000003.1"/>
</dbReference>
<dbReference type="OrthoDB" id="293642at2157"/>